<evidence type="ECO:0000256" key="6">
    <source>
        <dbReference type="RuleBase" id="RU362028"/>
    </source>
</evidence>
<evidence type="ECO:0000313" key="9">
    <source>
        <dbReference type="Proteomes" id="UP000196053"/>
    </source>
</evidence>
<comment type="catalytic activity">
    <reaction evidence="1 6">
        <text>a uridine in RNA = a pseudouridine in RNA</text>
        <dbReference type="Rhea" id="RHEA:48348"/>
        <dbReference type="Rhea" id="RHEA-COMP:12068"/>
        <dbReference type="Rhea" id="RHEA-COMP:12069"/>
        <dbReference type="ChEBI" id="CHEBI:65314"/>
        <dbReference type="ChEBI" id="CHEBI:65315"/>
    </reaction>
</comment>
<dbReference type="NCBIfam" id="TIGR00005">
    <property type="entry name" value="rluA_subfam"/>
    <property type="match status" value="1"/>
</dbReference>
<dbReference type="Gene3D" id="3.10.290.10">
    <property type="entry name" value="RNA-binding S4 domain"/>
    <property type="match status" value="1"/>
</dbReference>
<evidence type="ECO:0000256" key="1">
    <source>
        <dbReference type="ARBA" id="ARBA00000073"/>
    </source>
</evidence>
<dbReference type="Pfam" id="PF00849">
    <property type="entry name" value="PseudoU_synth_2"/>
    <property type="match status" value="1"/>
</dbReference>
<dbReference type="GO" id="GO:0000455">
    <property type="term" value="P:enzyme-directed rRNA pseudouridine synthesis"/>
    <property type="evidence" value="ECO:0007669"/>
    <property type="project" value="UniProtKB-ARBA"/>
</dbReference>
<keyword evidence="9" id="KW-1185">Reference proteome</keyword>
<evidence type="ECO:0000256" key="5">
    <source>
        <dbReference type="PROSITE-ProRule" id="PRU00182"/>
    </source>
</evidence>
<dbReference type="AlphaFoldDB" id="A0A0K8J5F5"/>
<protein>
    <recommendedName>
        <fullName evidence="6">Pseudouridine synthase</fullName>
        <ecNumber evidence="6">5.4.99.-</ecNumber>
    </recommendedName>
</protein>
<dbReference type="EMBL" id="LN879430">
    <property type="protein sequence ID" value="CUH92589.1"/>
    <property type="molecule type" value="Genomic_DNA"/>
</dbReference>
<dbReference type="Gene3D" id="3.30.2350.10">
    <property type="entry name" value="Pseudouridine synthase"/>
    <property type="match status" value="1"/>
</dbReference>
<dbReference type="InterPro" id="IPR006224">
    <property type="entry name" value="PsdUridine_synth_RluA-like_CS"/>
</dbReference>
<comment type="similarity">
    <text evidence="2 6">Belongs to the pseudouridine synthase RluA family.</text>
</comment>
<gene>
    <name evidence="8" type="ORF">SD1D_1043</name>
</gene>
<keyword evidence="3 6" id="KW-0413">Isomerase</keyword>
<evidence type="ECO:0000259" key="7">
    <source>
        <dbReference type="SMART" id="SM00363"/>
    </source>
</evidence>
<evidence type="ECO:0000256" key="3">
    <source>
        <dbReference type="ARBA" id="ARBA00023235"/>
    </source>
</evidence>
<dbReference type="CDD" id="cd02869">
    <property type="entry name" value="PseudoU_synth_RluA_like"/>
    <property type="match status" value="1"/>
</dbReference>
<dbReference type="SMART" id="SM00363">
    <property type="entry name" value="S4"/>
    <property type="match status" value="1"/>
</dbReference>
<reference evidence="9" key="1">
    <citation type="submission" date="2015-09" db="EMBL/GenBank/DDBJ databases">
        <authorList>
            <person name="Wibberg D."/>
        </authorList>
    </citation>
    <scope>NUCLEOTIDE SEQUENCE [LARGE SCALE GENOMIC DNA]</scope>
    <source>
        <strain evidence="9">SD1D</strain>
    </source>
</reference>
<dbReference type="SUPFAM" id="SSF55120">
    <property type="entry name" value="Pseudouridine synthase"/>
    <property type="match status" value="1"/>
</dbReference>
<evidence type="ECO:0000256" key="4">
    <source>
        <dbReference type="PIRSR" id="PIRSR606225-1"/>
    </source>
</evidence>
<dbReference type="InterPro" id="IPR006145">
    <property type="entry name" value="PsdUridine_synth_RsuA/RluA"/>
</dbReference>
<feature type="active site" evidence="4">
    <location>
        <position position="145"/>
    </location>
</feature>
<dbReference type="Proteomes" id="UP000196053">
    <property type="component" value="Chromosome I"/>
</dbReference>
<dbReference type="EC" id="5.4.99.-" evidence="6"/>
<dbReference type="InterPro" id="IPR002942">
    <property type="entry name" value="S4_RNA-bd"/>
</dbReference>
<evidence type="ECO:0000313" key="8">
    <source>
        <dbReference type="EMBL" id="CUH92589.1"/>
    </source>
</evidence>
<accession>A0A0K8J5F5</accession>
<dbReference type="KEGG" id="hsd:SD1D_1043"/>
<dbReference type="OrthoDB" id="9807829at2"/>
<dbReference type="PANTHER" id="PTHR21600">
    <property type="entry name" value="MITOCHONDRIAL RNA PSEUDOURIDINE SYNTHASE"/>
    <property type="match status" value="1"/>
</dbReference>
<evidence type="ECO:0000256" key="2">
    <source>
        <dbReference type="ARBA" id="ARBA00010876"/>
    </source>
</evidence>
<organism evidence="8 9">
    <name type="scientific">Herbinix luporum</name>
    <dbReference type="NCBI Taxonomy" id="1679721"/>
    <lineage>
        <taxon>Bacteria</taxon>
        <taxon>Bacillati</taxon>
        <taxon>Bacillota</taxon>
        <taxon>Clostridia</taxon>
        <taxon>Lachnospirales</taxon>
        <taxon>Lachnospiraceae</taxon>
        <taxon>Herbinix</taxon>
    </lineage>
</organism>
<dbReference type="CDD" id="cd00165">
    <property type="entry name" value="S4"/>
    <property type="match status" value="1"/>
</dbReference>
<keyword evidence="5" id="KW-0694">RNA-binding</keyword>
<dbReference type="InterPro" id="IPR036986">
    <property type="entry name" value="S4_RNA-bd_sf"/>
</dbReference>
<dbReference type="InterPro" id="IPR020103">
    <property type="entry name" value="PsdUridine_synth_cat_dom_sf"/>
</dbReference>
<sequence length="322" mass="36774">MKQIFVDDNQAGQRLDKLLLKVLNKAPKSFIYKMLRKKNIVLNGKKANGSEILALKDEIKLYLSDETIEKFSKPMEAVIIDYELDIIYEDKNILILNKPLGMLSQKAVKSDLSIVEYLISYLLSTRQITNKELQSFKPGICNRLDRNTSGLLIAGKTLIGLQEMARLFKERKIDKYYLCIVKGQIKEFNKITGYLSKDSSKNMVTISNEETENSSNICTEYQPLASNSDFTLLQVKLITGRTHQIRAHLSGMGHPIVGDAKYGDLKTNNYFKEKYGLKHQLLHSYRCVFPQILGQLSNLSGGEFEAKEPEIFSTIKKDLFHF</sequence>
<dbReference type="PROSITE" id="PS01129">
    <property type="entry name" value="PSI_RLU"/>
    <property type="match status" value="1"/>
</dbReference>
<dbReference type="InterPro" id="IPR006225">
    <property type="entry name" value="PsdUridine_synth_RluC/D"/>
</dbReference>
<dbReference type="GO" id="GO:0120159">
    <property type="term" value="F:rRNA pseudouridine synthase activity"/>
    <property type="evidence" value="ECO:0007669"/>
    <property type="project" value="UniProtKB-ARBA"/>
</dbReference>
<dbReference type="PROSITE" id="PS50889">
    <property type="entry name" value="S4"/>
    <property type="match status" value="1"/>
</dbReference>
<feature type="domain" description="RNA-binding S4" evidence="7">
    <location>
        <begin position="13"/>
        <end position="73"/>
    </location>
</feature>
<dbReference type="GO" id="GO:0003723">
    <property type="term" value="F:RNA binding"/>
    <property type="evidence" value="ECO:0007669"/>
    <property type="project" value="UniProtKB-KW"/>
</dbReference>
<dbReference type="PANTHER" id="PTHR21600:SF83">
    <property type="entry name" value="PSEUDOURIDYLATE SYNTHASE RPUSD4, MITOCHONDRIAL"/>
    <property type="match status" value="1"/>
</dbReference>
<dbReference type="InterPro" id="IPR050188">
    <property type="entry name" value="RluA_PseudoU_synthase"/>
</dbReference>
<proteinExistence type="inferred from homology"/>
<name>A0A0K8J5F5_9FIRM</name>
<dbReference type="RefSeq" id="WP_058257944.1">
    <property type="nucleotide sequence ID" value="NZ_LN879430.1"/>
</dbReference>
<comment type="function">
    <text evidence="6">Responsible for synthesis of pseudouridine from uracil.</text>
</comment>